<comment type="caution">
    <text evidence="1">The sequence shown here is derived from an EMBL/GenBank/DDBJ whole genome shotgun (WGS) entry which is preliminary data.</text>
</comment>
<organism evidence="1 2">
    <name type="scientific">Metabacillus arenae</name>
    <dbReference type="NCBI Taxonomy" id="2771434"/>
    <lineage>
        <taxon>Bacteria</taxon>
        <taxon>Bacillati</taxon>
        <taxon>Bacillota</taxon>
        <taxon>Bacilli</taxon>
        <taxon>Bacillales</taxon>
        <taxon>Bacillaceae</taxon>
        <taxon>Metabacillus</taxon>
    </lineage>
</organism>
<protein>
    <submittedName>
        <fullName evidence="1">Uncharacterized protein</fullName>
    </submittedName>
</protein>
<dbReference type="AlphaFoldDB" id="A0A926NDJ6"/>
<evidence type="ECO:0000313" key="1">
    <source>
        <dbReference type="EMBL" id="MBD1379539.1"/>
    </source>
</evidence>
<keyword evidence="2" id="KW-1185">Reference proteome</keyword>
<name>A0A926NDJ6_9BACI</name>
<dbReference type="Proteomes" id="UP000626844">
    <property type="component" value="Unassembled WGS sequence"/>
</dbReference>
<gene>
    <name evidence="1" type="ORF">IC621_04795</name>
</gene>
<accession>A0A926NDJ6</accession>
<evidence type="ECO:0000313" key="2">
    <source>
        <dbReference type="Proteomes" id="UP000626844"/>
    </source>
</evidence>
<sequence>MEKKKIEQVVSRLAAKSGSSIYIQIEDAFPGRRCVGGKYNIASQTVTIYLEDIKHQCMNLFSSLDHFYDFFTIVLAHEIGHAEDNDLPGLSEILSSTRNEIERKKTALQIEENAWRYTEGLLDEVNTGILQTIIYHSLKPYKENIEPETA</sequence>
<dbReference type="EMBL" id="JACXAI010000004">
    <property type="protein sequence ID" value="MBD1379539.1"/>
    <property type="molecule type" value="Genomic_DNA"/>
</dbReference>
<reference evidence="1" key="1">
    <citation type="submission" date="2020-09" db="EMBL/GenBank/DDBJ databases">
        <title>A novel bacterium of genus Bacillus, isolated from South China Sea.</title>
        <authorList>
            <person name="Huang H."/>
            <person name="Mo K."/>
            <person name="Hu Y."/>
        </authorList>
    </citation>
    <scope>NUCLEOTIDE SEQUENCE</scope>
    <source>
        <strain evidence="1">IB182487</strain>
    </source>
</reference>
<proteinExistence type="predicted"/>